<dbReference type="Proteomes" id="UP000332933">
    <property type="component" value="Unassembled WGS sequence"/>
</dbReference>
<dbReference type="SUPFAM" id="SSF50715">
    <property type="entry name" value="Ribosomal protein L25-like"/>
    <property type="match status" value="1"/>
</dbReference>
<feature type="compositionally biased region" description="Basic and acidic residues" evidence="9">
    <location>
        <begin position="586"/>
        <end position="602"/>
    </location>
</feature>
<dbReference type="GO" id="GO:0004819">
    <property type="term" value="F:glutamine-tRNA ligase activity"/>
    <property type="evidence" value="ECO:0007669"/>
    <property type="project" value="UniProtKB-EC"/>
</dbReference>
<keyword evidence="5 8" id="KW-0648">Protein biosynthesis</keyword>
<dbReference type="PROSITE" id="PS00178">
    <property type="entry name" value="AA_TRNA_LIGASE_I"/>
    <property type="match status" value="1"/>
</dbReference>
<feature type="domain" description="Glutamyl/glutaminyl-tRNA synthetase class Ib anti-codon binding" evidence="11">
    <location>
        <begin position="368"/>
        <end position="465"/>
    </location>
</feature>
<dbReference type="InterPro" id="IPR050132">
    <property type="entry name" value="Gln/Glu-tRNA_Ligase"/>
</dbReference>
<feature type="domain" description="Glutamyl/glutaminyl-tRNA synthetase class Ib catalytic" evidence="10">
    <location>
        <begin position="35"/>
        <end position="363"/>
    </location>
</feature>
<protein>
    <recommendedName>
        <fullName evidence="1">glutamine--tRNA ligase</fullName>
        <ecNumber evidence="1">6.1.1.18</ecNumber>
    </recommendedName>
</protein>
<evidence type="ECO:0000256" key="1">
    <source>
        <dbReference type="ARBA" id="ARBA00012836"/>
    </source>
</evidence>
<feature type="domain" description="tRNA synthetases class I (E and Q) anti-codon binding" evidence="12">
    <location>
        <begin position="478"/>
        <end position="551"/>
    </location>
</feature>
<evidence type="ECO:0000259" key="11">
    <source>
        <dbReference type="Pfam" id="PF03950"/>
    </source>
</evidence>
<dbReference type="InterPro" id="IPR001412">
    <property type="entry name" value="aa-tRNA-synth_I_CS"/>
</dbReference>
<evidence type="ECO:0000256" key="8">
    <source>
        <dbReference type="RuleBase" id="RU363037"/>
    </source>
</evidence>
<sequence length="649" mass="73924">MAAEGSHLQARTLDVMKNSEAWEKKHKEVNEGYTVTRFPPEPNGYLHVGHAKSMSMNFSQAFDKLGVPEDKRRTIFRYDDTNPEAESQEYIQGIRANVDWLGWKPWKTTYSSEYFDELYDFAITLIKKGRAYVCHQTKPEIEASRIILRDLHGKAAADGLVLTPEVLAAAESPYRNRSVAENLAHFEQMRRGEYAEGAAVLRLKMQLESPNPNMWDFVAYRIKYVRHPHIGDKWCIYPTYDYTHCIVDALEHIDYSICTLEFETRRESYYWLLAQLDLYKPQVYEFARLNVTYTVLSKRKLLKLVTHGLVRGWDDPRLSTLNGLRRRGFSAPILNAFCKEIGVTRVQSTIQIERLHAVARTMLGDECARAMAVLDPVPVVITNFEPFTCDVADYPQDKDVRTSTHQVPLTAQFFFDRSDVRATDSSDFFGVAPSKVVRIKYGPVFTCTSVDVDAAGHVIKVTGTCDYGDAQDIKPKGVMTWVPSSAAPCEIRVYSHLFTVPELGPVDDWEALVDTTTSEKVYPKALVTRSVAKAPTGTSFQFERVGYFVVDQDSTPTRQVFNQIVALRDAKETGDNARKEEQARQLAEKEAKKNVHPKDMFRSDPAYSQWDAEGLPTHDAKGEPISKSAMKKLQKDQLKQKKLYDSHHK</sequence>
<dbReference type="GO" id="GO:0005524">
    <property type="term" value="F:ATP binding"/>
    <property type="evidence" value="ECO:0007669"/>
    <property type="project" value="UniProtKB-KW"/>
</dbReference>
<dbReference type="EMBL" id="CAADRA010006025">
    <property type="protein sequence ID" value="VFT93703.1"/>
    <property type="molecule type" value="Genomic_DNA"/>
</dbReference>
<proteinExistence type="inferred from homology"/>
<gene>
    <name evidence="14" type="primary">Aste57867_16941</name>
    <name evidence="13" type="ORF">As57867_016883</name>
    <name evidence="14" type="ORF">ASTE57867_16941</name>
</gene>
<keyword evidence="2 8" id="KW-0436">Ligase</keyword>
<dbReference type="NCBIfam" id="TIGR00440">
    <property type="entry name" value="glnS"/>
    <property type="match status" value="1"/>
</dbReference>
<dbReference type="InterPro" id="IPR049437">
    <property type="entry name" value="tRNA-synt_1c_C2"/>
</dbReference>
<keyword evidence="3 8" id="KW-0547">Nucleotide-binding</keyword>
<dbReference type="InterPro" id="IPR020059">
    <property type="entry name" value="Glu/Gln-tRNA-synth_Ib_codon-bd"/>
</dbReference>
<evidence type="ECO:0000259" key="10">
    <source>
        <dbReference type="Pfam" id="PF00749"/>
    </source>
</evidence>
<evidence type="ECO:0000256" key="3">
    <source>
        <dbReference type="ARBA" id="ARBA00022741"/>
    </source>
</evidence>
<evidence type="ECO:0000256" key="5">
    <source>
        <dbReference type="ARBA" id="ARBA00022917"/>
    </source>
</evidence>
<dbReference type="InterPro" id="IPR020056">
    <property type="entry name" value="Rbsml_bL25/Gln-tRNA_synth_N"/>
</dbReference>
<dbReference type="OrthoDB" id="10250478at2759"/>
<feature type="region of interest" description="Disordered" evidence="9">
    <location>
        <begin position="586"/>
        <end position="649"/>
    </location>
</feature>
<feature type="compositionally biased region" description="Basic and acidic residues" evidence="9">
    <location>
        <begin position="633"/>
        <end position="649"/>
    </location>
</feature>
<dbReference type="InterPro" id="IPR014729">
    <property type="entry name" value="Rossmann-like_a/b/a_fold"/>
</dbReference>
<evidence type="ECO:0000256" key="6">
    <source>
        <dbReference type="ARBA" id="ARBA00023146"/>
    </source>
</evidence>
<dbReference type="Gene3D" id="2.40.240.10">
    <property type="entry name" value="Ribosomal Protein L25, Chain P"/>
    <property type="match status" value="2"/>
</dbReference>
<comment type="catalytic activity">
    <reaction evidence="7">
        <text>tRNA(Gln) + L-glutamine + ATP = L-glutaminyl-tRNA(Gln) + AMP + diphosphate</text>
        <dbReference type="Rhea" id="RHEA:20121"/>
        <dbReference type="Rhea" id="RHEA-COMP:9662"/>
        <dbReference type="Rhea" id="RHEA-COMP:9681"/>
        <dbReference type="ChEBI" id="CHEBI:30616"/>
        <dbReference type="ChEBI" id="CHEBI:33019"/>
        <dbReference type="ChEBI" id="CHEBI:58359"/>
        <dbReference type="ChEBI" id="CHEBI:78442"/>
        <dbReference type="ChEBI" id="CHEBI:78521"/>
        <dbReference type="ChEBI" id="CHEBI:456215"/>
        <dbReference type="EC" id="6.1.1.18"/>
    </reaction>
</comment>
<keyword evidence="15" id="KW-1185">Reference proteome</keyword>
<dbReference type="AlphaFoldDB" id="A0A485L6Y5"/>
<evidence type="ECO:0000313" key="13">
    <source>
        <dbReference type="EMBL" id="KAF0691902.1"/>
    </source>
</evidence>
<evidence type="ECO:0000256" key="7">
    <source>
        <dbReference type="ARBA" id="ARBA00048270"/>
    </source>
</evidence>
<dbReference type="GO" id="GO:0005829">
    <property type="term" value="C:cytosol"/>
    <property type="evidence" value="ECO:0007669"/>
    <property type="project" value="TreeGrafter"/>
</dbReference>
<keyword evidence="6 8" id="KW-0030">Aminoacyl-tRNA synthetase</keyword>
<dbReference type="EC" id="6.1.1.18" evidence="1"/>
<dbReference type="InterPro" id="IPR011035">
    <property type="entry name" value="Ribosomal_bL25/Gln-tRNA_synth"/>
</dbReference>
<evidence type="ECO:0000256" key="2">
    <source>
        <dbReference type="ARBA" id="ARBA00022598"/>
    </source>
</evidence>
<evidence type="ECO:0000313" key="14">
    <source>
        <dbReference type="EMBL" id="VFT93703.1"/>
    </source>
</evidence>
<evidence type="ECO:0000256" key="9">
    <source>
        <dbReference type="SAM" id="MobiDB-lite"/>
    </source>
</evidence>
<dbReference type="Pfam" id="PF20974">
    <property type="entry name" value="tRNA-synt_1c_C2"/>
    <property type="match status" value="1"/>
</dbReference>
<dbReference type="Gene3D" id="3.40.50.620">
    <property type="entry name" value="HUPs"/>
    <property type="match status" value="1"/>
</dbReference>
<dbReference type="PANTHER" id="PTHR43097:SF4">
    <property type="entry name" value="GLUTAMINE--TRNA LIGASE"/>
    <property type="match status" value="1"/>
</dbReference>
<dbReference type="InterPro" id="IPR020058">
    <property type="entry name" value="Glu/Gln-tRNA-synth_Ib_cat-dom"/>
</dbReference>
<keyword evidence="4 8" id="KW-0067">ATP-binding</keyword>
<name>A0A485L6Y5_9STRA</name>
<dbReference type="FunFam" id="3.40.50.620:FF:000037">
    <property type="entry name" value="Glutamine--tRNA ligase cytoplasmic"/>
    <property type="match status" value="1"/>
</dbReference>
<dbReference type="InterPro" id="IPR004514">
    <property type="entry name" value="Gln-tRNA-synth"/>
</dbReference>
<dbReference type="GO" id="GO:0006425">
    <property type="term" value="P:glutaminyl-tRNA aminoacylation"/>
    <property type="evidence" value="ECO:0007669"/>
    <property type="project" value="InterPro"/>
</dbReference>
<evidence type="ECO:0000259" key="12">
    <source>
        <dbReference type="Pfam" id="PF20974"/>
    </source>
</evidence>
<evidence type="ECO:0000256" key="4">
    <source>
        <dbReference type="ARBA" id="ARBA00022840"/>
    </source>
</evidence>
<dbReference type="PANTHER" id="PTHR43097">
    <property type="entry name" value="GLUTAMINE-TRNA LIGASE"/>
    <property type="match status" value="1"/>
</dbReference>
<reference evidence="14 15" key="1">
    <citation type="submission" date="2019-03" db="EMBL/GenBank/DDBJ databases">
        <authorList>
            <person name="Gaulin E."/>
            <person name="Dumas B."/>
        </authorList>
    </citation>
    <scope>NUCLEOTIDE SEQUENCE [LARGE SCALE GENOMIC DNA]</scope>
    <source>
        <strain evidence="14">CBS 568.67</strain>
    </source>
</reference>
<dbReference type="EMBL" id="VJMH01006004">
    <property type="protein sequence ID" value="KAF0691902.1"/>
    <property type="molecule type" value="Genomic_DNA"/>
</dbReference>
<reference evidence="13" key="2">
    <citation type="submission" date="2019-06" db="EMBL/GenBank/DDBJ databases">
        <title>Genomics analysis of Aphanomyces spp. identifies a new class of oomycete effector associated with host adaptation.</title>
        <authorList>
            <person name="Gaulin E."/>
        </authorList>
    </citation>
    <scope>NUCLEOTIDE SEQUENCE</scope>
    <source>
        <strain evidence="13">CBS 578.67</strain>
    </source>
</reference>
<accession>A0A485L6Y5</accession>
<evidence type="ECO:0000313" key="15">
    <source>
        <dbReference type="Proteomes" id="UP000332933"/>
    </source>
</evidence>
<comment type="similarity">
    <text evidence="8">Belongs to the class-I aminoacyl-tRNA synthetase family.</text>
</comment>
<dbReference type="Pfam" id="PF03950">
    <property type="entry name" value="tRNA-synt_1c_C"/>
    <property type="match status" value="1"/>
</dbReference>
<dbReference type="SUPFAM" id="SSF52374">
    <property type="entry name" value="Nucleotidylyl transferase"/>
    <property type="match status" value="1"/>
</dbReference>
<dbReference type="Pfam" id="PF00749">
    <property type="entry name" value="tRNA-synt_1c"/>
    <property type="match status" value="1"/>
</dbReference>
<organism evidence="14 15">
    <name type="scientific">Aphanomyces stellatus</name>
    <dbReference type="NCBI Taxonomy" id="120398"/>
    <lineage>
        <taxon>Eukaryota</taxon>
        <taxon>Sar</taxon>
        <taxon>Stramenopiles</taxon>
        <taxon>Oomycota</taxon>
        <taxon>Saprolegniomycetes</taxon>
        <taxon>Saprolegniales</taxon>
        <taxon>Verrucalvaceae</taxon>
        <taxon>Aphanomyces</taxon>
    </lineage>
</organism>